<proteinExistence type="predicted"/>
<sequence length="116" mass="13019">MYFVFVRLLRITSGSQYQLKNLEKAVGDFEKKADDEVHDVRTFSPNGNSTVVSRNIGSTAISDFNSKASGSSVSNMANKIEPNCARRSFISKIQELLQFWDNVSSNKRTTLTCLYP</sequence>
<evidence type="ECO:0000313" key="2">
    <source>
        <dbReference type="Proteomes" id="UP001630127"/>
    </source>
</evidence>
<protein>
    <submittedName>
        <fullName evidence="1">Uncharacterized protein</fullName>
    </submittedName>
</protein>
<reference evidence="1 2" key="1">
    <citation type="submission" date="2024-11" db="EMBL/GenBank/DDBJ databases">
        <title>A near-complete genome assembly of Cinchona calisaya.</title>
        <authorList>
            <person name="Lian D.C."/>
            <person name="Zhao X.W."/>
            <person name="Wei L."/>
        </authorList>
    </citation>
    <scope>NUCLEOTIDE SEQUENCE [LARGE SCALE GENOMIC DNA]</scope>
    <source>
        <tissue evidence="1">Nenye</tissue>
    </source>
</reference>
<evidence type="ECO:0000313" key="1">
    <source>
        <dbReference type="EMBL" id="KAL3498067.1"/>
    </source>
</evidence>
<organism evidence="1 2">
    <name type="scientific">Cinchona calisaya</name>
    <dbReference type="NCBI Taxonomy" id="153742"/>
    <lineage>
        <taxon>Eukaryota</taxon>
        <taxon>Viridiplantae</taxon>
        <taxon>Streptophyta</taxon>
        <taxon>Embryophyta</taxon>
        <taxon>Tracheophyta</taxon>
        <taxon>Spermatophyta</taxon>
        <taxon>Magnoliopsida</taxon>
        <taxon>eudicotyledons</taxon>
        <taxon>Gunneridae</taxon>
        <taxon>Pentapetalae</taxon>
        <taxon>asterids</taxon>
        <taxon>lamiids</taxon>
        <taxon>Gentianales</taxon>
        <taxon>Rubiaceae</taxon>
        <taxon>Cinchonoideae</taxon>
        <taxon>Cinchoneae</taxon>
        <taxon>Cinchona</taxon>
    </lineage>
</organism>
<dbReference type="AlphaFoldDB" id="A0ABD2XUT4"/>
<dbReference type="Proteomes" id="UP001630127">
    <property type="component" value="Unassembled WGS sequence"/>
</dbReference>
<keyword evidence="2" id="KW-1185">Reference proteome</keyword>
<accession>A0ABD2XUT4</accession>
<comment type="caution">
    <text evidence="1">The sequence shown here is derived from an EMBL/GenBank/DDBJ whole genome shotgun (WGS) entry which is preliminary data.</text>
</comment>
<dbReference type="EMBL" id="JBJUIK010000017">
    <property type="protein sequence ID" value="KAL3498067.1"/>
    <property type="molecule type" value="Genomic_DNA"/>
</dbReference>
<name>A0ABD2XUT4_9GENT</name>
<gene>
    <name evidence="1" type="ORF">ACH5RR_040799</name>
</gene>